<dbReference type="EMBL" id="ML213515">
    <property type="protein sequence ID" value="TFK49792.1"/>
    <property type="molecule type" value="Genomic_DNA"/>
</dbReference>
<evidence type="ECO:0000256" key="4">
    <source>
        <dbReference type="PIRSR" id="PIRSR600898-1"/>
    </source>
</evidence>
<keyword evidence="3 4" id="KW-0408">Iron</keyword>
<keyword evidence="5" id="KW-0560">Oxidoreductase</keyword>
<dbReference type="STRING" id="5364.A0A5C3MY20"/>
<dbReference type="Gene3D" id="1.20.58.480">
    <property type="match status" value="1"/>
</dbReference>
<evidence type="ECO:0000313" key="6">
    <source>
        <dbReference type="Proteomes" id="UP000305948"/>
    </source>
</evidence>
<dbReference type="GO" id="GO:0019441">
    <property type="term" value="P:L-tryptophan catabolic process to kynurenine"/>
    <property type="evidence" value="ECO:0007669"/>
    <property type="project" value="InterPro"/>
</dbReference>
<dbReference type="GO" id="GO:0020037">
    <property type="term" value="F:heme binding"/>
    <property type="evidence" value="ECO:0007669"/>
    <property type="project" value="InterPro"/>
</dbReference>
<keyword evidence="2 4" id="KW-0479">Metal-binding</keyword>
<feature type="binding site" description="proximal binding residue" evidence="4">
    <location>
        <position position="290"/>
    </location>
    <ligand>
        <name>heme b</name>
        <dbReference type="ChEBI" id="CHEBI:60344"/>
    </ligand>
    <ligandPart>
        <name>Fe</name>
        <dbReference type="ChEBI" id="CHEBI:18248"/>
    </ligandPart>
</feature>
<dbReference type="GO" id="GO:0033754">
    <property type="term" value="F:indoleamine 2,3-dioxygenase activity"/>
    <property type="evidence" value="ECO:0007669"/>
    <property type="project" value="TreeGrafter"/>
</dbReference>
<evidence type="ECO:0000256" key="2">
    <source>
        <dbReference type="ARBA" id="ARBA00022723"/>
    </source>
</evidence>
<dbReference type="PANTHER" id="PTHR28657">
    <property type="entry name" value="INDOLEAMINE 2,3-DIOXYGENASE"/>
    <property type="match status" value="1"/>
</dbReference>
<evidence type="ECO:0000313" key="5">
    <source>
        <dbReference type="EMBL" id="TFK49792.1"/>
    </source>
</evidence>
<proteinExistence type="inferred from homology"/>
<dbReference type="InterPro" id="IPR037217">
    <property type="entry name" value="Trp/Indoleamine_2_3_dOase-like"/>
</dbReference>
<reference evidence="5 6" key="1">
    <citation type="journal article" date="2019" name="Nat. Ecol. Evol.">
        <title>Megaphylogeny resolves global patterns of mushroom evolution.</title>
        <authorList>
            <person name="Varga T."/>
            <person name="Krizsan K."/>
            <person name="Foldi C."/>
            <person name="Dima B."/>
            <person name="Sanchez-Garcia M."/>
            <person name="Sanchez-Ramirez S."/>
            <person name="Szollosi G.J."/>
            <person name="Szarkandi J.G."/>
            <person name="Papp V."/>
            <person name="Albert L."/>
            <person name="Andreopoulos W."/>
            <person name="Angelini C."/>
            <person name="Antonin V."/>
            <person name="Barry K.W."/>
            <person name="Bougher N.L."/>
            <person name="Buchanan P."/>
            <person name="Buyck B."/>
            <person name="Bense V."/>
            <person name="Catcheside P."/>
            <person name="Chovatia M."/>
            <person name="Cooper J."/>
            <person name="Damon W."/>
            <person name="Desjardin D."/>
            <person name="Finy P."/>
            <person name="Geml J."/>
            <person name="Haridas S."/>
            <person name="Hughes K."/>
            <person name="Justo A."/>
            <person name="Karasinski D."/>
            <person name="Kautmanova I."/>
            <person name="Kiss B."/>
            <person name="Kocsube S."/>
            <person name="Kotiranta H."/>
            <person name="LaButti K.M."/>
            <person name="Lechner B.E."/>
            <person name="Liimatainen K."/>
            <person name="Lipzen A."/>
            <person name="Lukacs Z."/>
            <person name="Mihaltcheva S."/>
            <person name="Morgado L.N."/>
            <person name="Niskanen T."/>
            <person name="Noordeloos M.E."/>
            <person name="Ohm R.A."/>
            <person name="Ortiz-Santana B."/>
            <person name="Ovrebo C."/>
            <person name="Racz N."/>
            <person name="Riley R."/>
            <person name="Savchenko A."/>
            <person name="Shiryaev A."/>
            <person name="Soop K."/>
            <person name="Spirin V."/>
            <person name="Szebenyi C."/>
            <person name="Tomsovsky M."/>
            <person name="Tulloss R.E."/>
            <person name="Uehling J."/>
            <person name="Grigoriev I.V."/>
            <person name="Vagvolgyi C."/>
            <person name="Papp T."/>
            <person name="Martin F.M."/>
            <person name="Miettinen O."/>
            <person name="Hibbett D.S."/>
            <person name="Nagy L.G."/>
        </authorList>
    </citation>
    <scope>NUCLEOTIDE SEQUENCE [LARGE SCALE GENOMIC DNA]</scope>
    <source>
        <strain evidence="5 6">OMC1185</strain>
    </source>
</reference>
<dbReference type="GO" id="GO:0046872">
    <property type="term" value="F:metal ion binding"/>
    <property type="evidence" value="ECO:0007669"/>
    <property type="project" value="UniProtKB-KW"/>
</dbReference>
<dbReference type="PANTHER" id="PTHR28657:SF5">
    <property type="entry name" value="INDOLEAMINE 2,3-DIOXYGENASE"/>
    <property type="match status" value="1"/>
</dbReference>
<dbReference type="Pfam" id="PF01231">
    <property type="entry name" value="IDO"/>
    <property type="match status" value="1"/>
</dbReference>
<dbReference type="GO" id="GO:0034354">
    <property type="term" value="P:'de novo' NAD+ biosynthetic process from L-tryptophan"/>
    <property type="evidence" value="ECO:0007669"/>
    <property type="project" value="TreeGrafter"/>
</dbReference>
<dbReference type="SUPFAM" id="SSF140959">
    <property type="entry name" value="Indolic compounds 2,3-dioxygenase-like"/>
    <property type="match status" value="1"/>
</dbReference>
<dbReference type="InterPro" id="IPR000898">
    <property type="entry name" value="Indolamine_dOase"/>
</dbReference>
<protein>
    <submittedName>
        <fullName evidence="5">Indoleamine 2,3-dioxygenase</fullName>
    </submittedName>
</protein>
<keyword evidence="4" id="KW-0349">Heme</keyword>
<comment type="similarity">
    <text evidence="1">Belongs to the indoleamine 2,3-dioxygenase family.</text>
</comment>
<evidence type="ECO:0000256" key="1">
    <source>
        <dbReference type="ARBA" id="ARBA00007119"/>
    </source>
</evidence>
<dbReference type="AlphaFoldDB" id="A0A5C3MY20"/>
<keyword evidence="5" id="KW-0223">Dioxygenase</keyword>
<dbReference type="OrthoDB" id="540174at2759"/>
<organism evidence="5 6">
    <name type="scientific">Heliocybe sulcata</name>
    <dbReference type="NCBI Taxonomy" id="5364"/>
    <lineage>
        <taxon>Eukaryota</taxon>
        <taxon>Fungi</taxon>
        <taxon>Dikarya</taxon>
        <taxon>Basidiomycota</taxon>
        <taxon>Agaricomycotina</taxon>
        <taxon>Agaricomycetes</taxon>
        <taxon>Gloeophyllales</taxon>
        <taxon>Gloeophyllaceae</taxon>
        <taxon>Heliocybe</taxon>
    </lineage>
</organism>
<gene>
    <name evidence="5" type="ORF">OE88DRAFT_1662461</name>
</gene>
<accession>A0A5C3MY20</accession>
<keyword evidence="6" id="KW-1185">Reference proteome</keyword>
<dbReference type="GO" id="GO:0005737">
    <property type="term" value="C:cytoplasm"/>
    <property type="evidence" value="ECO:0007669"/>
    <property type="project" value="TreeGrafter"/>
</dbReference>
<name>A0A5C3MY20_9AGAM</name>
<sequence>MHFYIHSQPPSLQTIIPRSITLPHLRICAQLQLPPVVTYSDDVLYNWDFKESSADPCRIPTTENIKAMTLFTGTKDEEEFYLSSARVELRGVEALELMRLTMDEAFVGDAIALRRITTYLHDMADVIRGMSSQLVRVREGCDPSVFYNEIRPWFKGADSGSGKWVFEGLDEDPTLVEPEELSGPSAGQSSVIHALDIFFGVDQYSHSLTLSGSSKEESTANATYSPPNKKSFLSRMQIYMPRYHRAFLRHLSANPRPLRALVAAHATDAPELLEAYNAAVTALKEFRDAHMRIVAVYIIGPSRKVANGIQEKQEGKKRFTEADTDEREVLKGTGGTDLVKFLKGVRDRTASAVIPQASDAR</sequence>
<dbReference type="Proteomes" id="UP000305948">
    <property type="component" value="Unassembled WGS sequence"/>
</dbReference>
<evidence type="ECO:0000256" key="3">
    <source>
        <dbReference type="ARBA" id="ARBA00023004"/>
    </source>
</evidence>